<proteinExistence type="predicted"/>
<evidence type="ECO:0000313" key="4">
    <source>
        <dbReference type="Proteomes" id="UP001216253"/>
    </source>
</evidence>
<dbReference type="EMBL" id="JARESE010000076">
    <property type="protein sequence ID" value="MDE8654240.1"/>
    <property type="molecule type" value="Genomic_DNA"/>
</dbReference>
<dbReference type="PANTHER" id="PTHR34703:SF1">
    <property type="entry name" value="ANTIPORTER SUBUNIT MNHG2-RELATED"/>
    <property type="match status" value="1"/>
</dbReference>
<dbReference type="Proteomes" id="UP001216253">
    <property type="component" value="Unassembled WGS sequence"/>
</dbReference>
<reference evidence="3 4" key="1">
    <citation type="submission" date="2023-03" db="EMBL/GenBank/DDBJ databases">
        <title>NovoSphingobium album sp. nov. isolated from polycyclic aromatic hydrocarbons- and heavy-metal polluted soil.</title>
        <authorList>
            <person name="Liu Z."/>
            <person name="Wang K."/>
        </authorList>
    </citation>
    <scope>NUCLEOTIDE SEQUENCE [LARGE SCALE GENOMIC DNA]</scope>
    <source>
        <strain evidence="3 4">H3SJ31-1</strain>
    </source>
</reference>
<accession>A0ABT5WWF2</accession>
<evidence type="ECO:0000313" key="3">
    <source>
        <dbReference type="EMBL" id="MDE8654240.1"/>
    </source>
</evidence>
<feature type="compositionally biased region" description="Basic and acidic residues" evidence="1">
    <location>
        <begin position="103"/>
        <end position="115"/>
    </location>
</feature>
<dbReference type="InterPro" id="IPR005133">
    <property type="entry name" value="PhaG_MnhG_YufB"/>
</dbReference>
<keyword evidence="4" id="KW-1185">Reference proteome</keyword>
<dbReference type="NCBIfam" id="TIGR01300">
    <property type="entry name" value="CPA3_mnhG_phaG"/>
    <property type="match status" value="1"/>
</dbReference>
<keyword evidence="2" id="KW-0812">Transmembrane</keyword>
<keyword evidence="2" id="KW-0472">Membrane</keyword>
<feature type="transmembrane region" description="Helical" evidence="2">
    <location>
        <begin position="12"/>
        <end position="34"/>
    </location>
</feature>
<keyword evidence="2" id="KW-1133">Transmembrane helix</keyword>
<feature type="region of interest" description="Disordered" evidence="1">
    <location>
        <begin position="103"/>
        <end position="124"/>
    </location>
</feature>
<gene>
    <name evidence="3" type="primary">mnhG</name>
    <name evidence="3" type="ORF">PYV00_21320</name>
</gene>
<evidence type="ECO:0000256" key="2">
    <source>
        <dbReference type="SAM" id="Phobius"/>
    </source>
</evidence>
<protein>
    <submittedName>
        <fullName evidence="3">Monovalent cation/H(+) antiporter subunit G</fullName>
    </submittedName>
</protein>
<dbReference type="PANTHER" id="PTHR34703">
    <property type="entry name" value="ANTIPORTER SUBUNIT MNHG2-RELATED"/>
    <property type="match status" value="1"/>
</dbReference>
<dbReference type="Pfam" id="PF03334">
    <property type="entry name" value="PhaG_MnhG_YufB"/>
    <property type="match status" value="1"/>
</dbReference>
<sequence length="124" mass="13320">MIQAPDLPLWAALIVGLFVLLGAAITLVGAVGLIRMESFYERVHPPTLGMTLGTGFILIASIICFSVMQSRPVMHEVLIAVFVTITTPITLMLLARAALYRDRSEGAQDVPRDLGDAENGGPED</sequence>
<dbReference type="RefSeq" id="WP_275230362.1">
    <property type="nucleotide sequence ID" value="NZ_JARESE010000076.1"/>
</dbReference>
<feature type="transmembrane region" description="Helical" evidence="2">
    <location>
        <begin position="74"/>
        <end position="95"/>
    </location>
</feature>
<evidence type="ECO:0000256" key="1">
    <source>
        <dbReference type="SAM" id="MobiDB-lite"/>
    </source>
</evidence>
<name>A0ABT5WWF2_9SPHN</name>
<feature type="transmembrane region" description="Helical" evidence="2">
    <location>
        <begin position="46"/>
        <end position="68"/>
    </location>
</feature>
<organism evidence="3 4">
    <name type="scientific">Novosphingobium album</name>
    <name type="common">ex Liu et al. 2023</name>
    <dbReference type="NCBI Taxonomy" id="3031130"/>
    <lineage>
        <taxon>Bacteria</taxon>
        <taxon>Pseudomonadati</taxon>
        <taxon>Pseudomonadota</taxon>
        <taxon>Alphaproteobacteria</taxon>
        <taxon>Sphingomonadales</taxon>
        <taxon>Sphingomonadaceae</taxon>
        <taxon>Novosphingobium</taxon>
    </lineage>
</organism>
<comment type="caution">
    <text evidence="3">The sequence shown here is derived from an EMBL/GenBank/DDBJ whole genome shotgun (WGS) entry which is preliminary data.</text>
</comment>